<dbReference type="InterPro" id="IPR013083">
    <property type="entry name" value="Znf_RING/FYVE/PHD"/>
</dbReference>
<feature type="domain" description="PHD-type" evidence="19">
    <location>
        <begin position="56"/>
        <end position="105"/>
    </location>
</feature>
<dbReference type="FunFam" id="3.30.40.10:FF:000154">
    <property type="entry name" value="PHD finger protein 12"/>
    <property type="match status" value="1"/>
</dbReference>
<evidence type="ECO:0000259" key="19">
    <source>
        <dbReference type="PROSITE" id="PS50016"/>
    </source>
</evidence>
<dbReference type="PROSITE" id="PS01359">
    <property type="entry name" value="ZF_PHD_1"/>
    <property type="match status" value="1"/>
</dbReference>
<dbReference type="Proteomes" id="UP001044222">
    <property type="component" value="Chromosome 13"/>
</dbReference>
<dbReference type="GO" id="GO:0008270">
    <property type="term" value="F:zinc ion binding"/>
    <property type="evidence" value="ECO:0007669"/>
    <property type="project" value="UniProtKB-KW"/>
</dbReference>
<dbReference type="SUPFAM" id="SSF49879">
    <property type="entry name" value="SMAD/FHA domain"/>
    <property type="match status" value="1"/>
</dbReference>
<dbReference type="PANTHER" id="PTHR46309">
    <property type="entry name" value="PHD FINGER PROTEIN 12"/>
    <property type="match status" value="1"/>
</dbReference>
<dbReference type="InterPro" id="IPR036291">
    <property type="entry name" value="NAD(P)-bd_dom_sf"/>
</dbReference>
<dbReference type="FunFam" id="3.30.40.10:FF:000164">
    <property type="entry name" value="PHD finger protein 12"/>
    <property type="match status" value="1"/>
</dbReference>
<evidence type="ECO:0000256" key="16">
    <source>
        <dbReference type="PROSITE-ProRule" id="PRU00146"/>
    </source>
</evidence>
<dbReference type="InterPro" id="IPR042163">
    <property type="entry name" value="PHF12"/>
</dbReference>
<dbReference type="Gene3D" id="6.10.20.60">
    <property type="entry name" value="PHD finger protein 12"/>
    <property type="match status" value="1"/>
</dbReference>
<feature type="compositionally biased region" description="Polar residues" evidence="17">
    <location>
        <begin position="847"/>
        <end position="858"/>
    </location>
</feature>
<dbReference type="PROSITE" id="PS50016">
    <property type="entry name" value="ZF_PHD_2"/>
    <property type="match status" value="2"/>
</dbReference>
<dbReference type="SUPFAM" id="SSF51735">
    <property type="entry name" value="NAD(P)-binding Rossmann-fold domains"/>
    <property type="match status" value="1"/>
</dbReference>
<dbReference type="SUPFAM" id="SSF57903">
    <property type="entry name" value="FYVE/PHD zinc finger"/>
    <property type="match status" value="2"/>
</dbReference>
<comment type="subcellular location">
    <subcellularLocation>
        <location evidence="1">Nucleus</location>
    </subcellularLocation>
</comment>
<dbReference type="InterPro" id="IPR008984">
    <property type="entry name" value="SMAD_FHA_dom_sf"/>
</dbReference>
<dbReference type="GO" id="GO:0003714">
    <property type="term" value="F:transcription corepressor activity"/>
    <property type="evidence" value="ECO:0007669"/>
    <property type="project" value="InterPro"/>
</dbReference>
<dbReference type="CDD" id="cd15534">
    <property type="entry name" value="PHD2_PHF12_Rco1"/>
    <property type="match status" value="1"/>
</dbReference>
<evidence type="ECO:0000256" key="15">
    <source>
        <dbReference type="ARBA" id="ARBA00076589"/>
    </source>
</evidence>
<proteinExistence type="predicted"/>
<dbReference type="EMBL" id="JAFIRN010000013">
    <property type="protein sequence ID" value="KAG5836758.1"/>
    <property type="molecule type" value="Genomic_DNA"/>
</dbReference>
<evidence type="ECO:0000256" key="14">
    <source>
        <dbReference type="ARBA" id="ARBA00068755"/>
    </source>
</evidence>
<dbReference type="InterPro" id="IPR019786">
    <property type="entry name" value="Zinc_finger_PHD-type_CS"/>
</dbReference>
<reference evidence="20" key="1">
    <citation type="submission" date="2021-01" db="EMBL/GenBank/DDBJ databases">
        <title>A chromosome-scale assembly of European eel, Anguilla anguilla.</title>
        <authorList>
            <person name="Henkel C."/>
            <person name="Jong-Raadsen S.A."/>
            <person name="Dufour S."/>
            <person name="Weltzien F.-A."/>
            <person name="Palstra A.P."/>
            <person name="Pelster B."/>
            <person name="Spaink H.P."/>
            <person name="Van Den Thillart G.E."/>
            <person name="Jansen H."/>
            <person name="Zahm M."/>
            <person name="Klopp C."/>
            <person name="Cedric C."/>
            <person name="Louis A."/>
            <person name="Berthelot C."/>
            <person name="Parey E."/>
            <person name="Roest Crollius H."/>
            <person name="Montfort J."/>
            <person name="Robinson-Rechavi M."/>
            <person name="Bucao C."/>
            <person name="Bouchez O."/>
            <person name="Gislard M."/>
            <person name="Lluch J."/>
            <person name="Milhes M."/>
            <person name="Lampietro C."/>
            <person name="Lopez Roques C."/>
            <person name="Donnadieu C."/>
            <person name="Braasch I."/>
            <person name="Desvignes T."/>
            <person name="Postlethwait J."/>
            <person name="Bobe J."/>
            <person name="Guiguen Y."/>
            <person name="Dirks R."/>
        </authorList>
    </citation>
    <scope>NUCLEOTIDE SEQUENCE</scope>
    <source>
        <strain evidence="20">Tag_6206</strain>
        <tissue evidence="20">Liver</tissue>
    </source>
</reference>
<dbReference type="GO" id="GO:0070822">
    <property type="term" value="C:Sin3-type complex"/>
    <property type="evidence" value="ECO:0007669"/>
    <property type="project" value="TreeGrafter"/>
</dbReference>
<dbReference type="AlphaFoldDB" id="A0A9D3RN96"/>
<feature type="domain" description="FHA" evidence="18">
    <location>
        <begin position="643"/>
        <end position="697"/>
    </location>
</feature>
<dbReference type="SMART" id="SM00249">
    <property type="entry name" value="PHD"/>
    <property type="match status" value="2"/>
</dbReference>
<feature type="region of interest" description="Disordered" evidence="17">
    <location>
        <begin position="125"/>
        <end position="174"/>
    </location>
</feature>
<dbReference type="Pfam" id="PF16737">
    <property type="entry name" value="PHF12_MRG_bd"/>
    <property type="match status" value="1"/>
</dbReference>
<keyword evidence="4" id="KW-0597">Phosphoprotein</keyword>
<feature type="compositionally biased region" description="Pro residues" evidence="17">
    <location>
        <begin position="512"/>
        <end position="523"/>
    </location>
</feature>
<evidence type="ECO:0000256" key="11">
    <source>
        <dbReference type="ARBA" id="ARBA00023163"/>
    </source>
</evidence>
<dbReference type="InterPro" id="IPR011011">
    <property type="entry name" value="Znf_FYVE_PHD"/>
</dbReference>
<organism evidence="20 21">
    <name type="scientific">Anguilla anguilla</name>
    <name type="common">European freshwater eel</name>
    <name type="synonym">Muraena anguilla</name>
    <dbReference type="NCBI Taxonomy" id="7936"/>
    <lineage>
        <taxon>Eukaryota</taxon>
        <taxon>Metazoa</taxon>
        <taxon>Chordata</taxon>
        <taxon>Craniata</taxon>
        <taxon>Vertebrata</taxon>
        <taxon>Euteleostomi</taxon>
        <taxon>Actinopterygii</taxon>
        <taxon>Neopterygii</taxon>
        <taxon>Teleostei</taxon>
        <taxon>Anguilliformes</taxon>
        <taxon>Anguillidae</taxon>
        <taxon>Anguilla</taxon>
    </lineage>
</organism>
<keyword evidence="7 16" id="KW-0863">Zinc-finger</keyword>
<feature type="region of interest" description="Disordered" evidence="17">
    <location>
        <begin position="27"/>
        <end position="58"/>
    </location>
</feature>
<dbReference type="InterPro" id="IPR038098">
    <property type="entry name" value="PHF12_MRG-bd_sf"/>
</dbReference>
<feature type="region of interest" description="Disordered" evidence="17">
    <location>
        <begin position="828"/>
        <end position="858"/>
    </location>
</feature>
<dbReference type="PANTHER" id="PTHR46309:SF1">
    <property type="entry name" value="PHD FINGER PROTEIN 12"/>
    <property type="match status" value="1"/>
</dbReference>
<dbReference type="CDD" id="cd22703">
    <property type="entry name" value="FHA_PHF12"/>
    <property type="match status" value="1"/>
</dbReference>
<evidence type="ECO:0000256" key="8">
    <source>
        <dbReference type="ARBA" id="ARBA00022833"/>
    </source>
</evidence>
<evidence type="ECO:0000313" key="20">
    <source>
        <dbReference type="EMBL" id="KAG5836758.1"/>
    </source>
</evidence>
<dbReference type="PROSITE" id="PS50006">
    <property type="entry name" value="FHA_DOMAIN"/>
    <property type="match status" value="1"/>
</dbReference>
<dbReference type="PRINTS" id="PR00081">
    <property type="entry name" value="GDHRDH"/>
</dbReference>
<evidence type="ECO:0000256" key="13">
    <source>
        <dbReference type="ARBA" id="ARBA00065785"/>
    </source>
</evidence>
<dbReference type="GO" id="GO:0000122">
    <property type="term" value="P:negative regulation of transcription by RNA polymerase II"/>
    <property type="evidence" value="ECO:0007669"/>
    <property type="project" value="TreeGrafter"/>
</dbReference>
<evidence type="ECO:0000256" key="17">
    <source>
        <dbReference type="SAM" id="MobiDB-lite"/>
    </source>
</evidence>
<comment type="caution">
    <text evidence="20">The sequence shown here is derived from an EMBL/GenBank/DDBJ whole genome shotgun (WGS) entry which is preliminary data.</text>
</comment>
<dbReference type="InterPro" id="IPR002347">
    <property type="entry name" value="SDR_fam"/>
</dbReference>
<keyword evidence="21" id="KW-1185">Reference proteome</keyword>
<keyword evidence="8" id="KW-0862">Zinc</keyword>
<keyword evidence="5" id="KW-0479">Metal-binding</keyword>
<dbReference type="InterPro" id="IPR031966">
    <property type="entry name" value="PHF12_MRG-bd"/>
</dbReference>
<evidence type="ECO:0000256" key="3">
    <source>
        <dbReference type="ARBA" id="ARBA00022499"/>
    </source>
</evidence>
<feature type="domain" description="PHD-type" evidence="19">
    <location>
        <begin position="238"/>
        <end position="288"/>
    </location>
</feature>
<keyword evidence="11" id="KW-0804">Transcription</keyword>
<dbReference type="CDD" id="cd15533">
    <property type="entry name" value="PHD1_PHF12"/>
    <property type="match status" value="1"/>
</dbReference>
<keyword evidence="9" id="KW-0832">Ubl conjugation</keyword>
<feature type="compositionally biased region" description="Acidic residues" evidence="17">
    <location>
        <begin position="150"/>
        <end position="163"/>
    </location>
</feature>
<dbReference type="Pfam" id="PF00628">
    <property type="entry name" value="PHD"/>
    <property type="match status" value="2"/>
</dbReference>
<feature type="compositionally biased region" description="Low complexity" evidence="17">
    <location>
        <begin position="594"/>
        <end position="606"/>
    </location>
</feature>
<dbReference type="Gene3D" id="3.30.40.10">
    <property type="entry name" value="Zinc/RING finger domain, C3HC4 (zinc finger)"/>
    <property type="match status" value="2"/>
</dbReference>
<feature type="compositionally biased region" description="Basic and acidic residues" evidence="17">
    <location>
        <begin position="32"/>
        <end position="58"/>
    </location>
</feature>
<evidence type="ECO:0000259" key="18">
    <source>
        <dbReference type="PROSITE" id="PS50006"/>
    </source>
</evidence>
<evidence type="ECO:0000256" key="2">
    <source>
        <dbReference type="ARBA" id="ARBA00022491"/>
    </source>
</evidence>
<dbReference type="InterPro" id="IPR019787">
    <property type="entry name" value="Znf_PHD-finger"/>
</dbReference>
<evidence type="ECO:0000256" key="10">
    <source>
        <dbReference type="ARBA" id="ARBA00023015"/>
    </source>
</evidence>
<evidence type="ECO:0000256" key="6">
    <source>
        <dbReference type="ARBA" id="ARBA00022737"/>
    </source>
</evidence>
<keyword evidence="2" id="KW-0678">Repressor</keyword>
<evidence type="ECO:0000256" key="7">
    <source>
        <dbReference type="ARBA" id="ARBA00022771"/>
    </source>
</evidence>
<name>A0A9D3RN96_ANGAN</name>
<protein>
    <recommendedName>
        <fullName evidence="14">PHD finger protein 12</fullName>
    </recommendedName>
    <alternativeName>
        <fullName evidence="15">PHD factor 1</fullName>
    </alternativeName>
</protein>
<evidence type="ECO:0000256" key="9">
    <source>
        <dbReference type="ARBA" id="ARBA00022843"/>
    </source>
</evidence>
<keyword evidence="10" id="KW-0805">Transcription regulation</keyword>
<dbReference type="Gene3D" id="3.40.50.720">
    <property type="entry name" value="NAD(P)-binding Rossmann-like Domain"/>
    <property type="match status" value="1"/>
</dbReference>
<sequence>MWDKMETPTIVYDLDTSGGLMEQIQSLLAPPKSEDGEKRSRKPEKEARRSGRATNHDTCDSCREGGDLLCCDHCPAAFHLQCCNPPLSEEMLPPGDWMCHRCSVRRKKREQRVEQVNGALDRAAAQAVGLAAGEADPAPASTDTPTPSEPNEDEDLLDEDEAPGSEPESAPRLKRPFQLLIAAAMERNPTQFQLPNELTCTTALPGSSKRKRREEMTGKNVKRPQHELDHNGLVPLPVKVCFTCGRSCRVAPLIQCDYCPLLFHMDCLDPPLTAMPTGKWMCPNHMEHVVLSQKNMTLSNRCQLFDHFQDRISQHAVKVDFLRRVHRQNPPNRRGAHPHRKRTLKVPEAIKAQYKCPPQMLAPAGIRDGELICTGVPETPQTPHRYPHAASETEQQEWLRDVITLQCSIMRHLSCRRGVASHWESEPPEKADVKPCVAPAGPAVCSTHADPQGAPEERAGCGSCAGRHCQGCRTANGPTEETARANGPLPRGPSPESANPPRGPAPRDRPLGPRPAPARPAPPRAARQSHGKASPHAVSPATGGLFSGVKGVTEGDGELELSNLDERLIKLLAWQRIQQLLPPKARPAQTACLTPPQTASTTAASPAPSPPLSEVQKSEVQARAVFYPLTGRGGVVNMCYRTLYIGTGADMDVCLTNYGHCNFVSGKHACIFYDENTKHYELLNYSEHGTTVDNVLYSCDFSEKSSPGPAGGVVSKVQSIIREYGAELPLTANPSPRWRCKRRKREEDGEEEEVGAEAGLGPGRGRGRDEPPLPGRARAACGCKASSSSLIGGSGAGWEGTALLHHGSCVKLGCLQFVFSVAEFARKQPKEEAAPHRPPSATRGRRSPTTSRLSNSTSAGAALQLVCQRSEVQEQSETTRQDRHYNRGQHWHWEGHSLGAGPEGARVVLACRSRPRAEAAVNDIKKKSGSSEVVYRQLDLASLESVRSFAENFLKTEPRLDLLINNAGLLMGGRTEDGLGMMFGVNHLGHFLLTNLLLERLKEGGAARVVNVASLGHRFGSIDFDCLSAHKELGRGSSTFGLMKIYSHSKLCNVLFTHELAKRLQGTDVTCYSLHPGAINTELSRNTSRVLRVLLLPITVLFFRGVEAGSQTTLHCALQEGIERYSGRYFSDCAVQEVDAKARDDAVARKLWEVSETLCGLR</sequence>
<gene>
    <name evidence="20" type="ORF">ANANG_G00231960</name>
</gene>
<evidence type="ECO:0000256" key="5">
    <source>
        <dbReference type="ARBA" id="ARBA00022723"/>
    </source>
</evidence>
<dbReference type="InterPro" id="IPR000253">
    <property type="entry name" value="FHA_dom"/>
</dbReference>
<evidence type="ECO:0000313" key="21">
    <source>
        <dbReference type="Proteomes" id="UP001044222"/>
    </source>
</evidence>
<feature type="region of interest" description="Disordered" evidence="17">
    <location>
        <begin position="585"/>
        <end position="615"/>
    </location>
</feature>
<dbReference type="PRINTS" id="PR00080">
    <property type="entry name" value="SDRFAMILY"/>
</dbReference>
<feature type="region of interest" description="Disordered" evidence="17">
    <location>
        <begin position="475"/>
        <end position="545"/>
    </location>
</feature>
<keyword evidence="3" id="KW-1017">Isopeptide bond</keyword>
<evidence type="ECO:0000256" key="12">
    <source>
        <dbReference type="ARBA" id="ARBA00023242"/>
    </source>
</evidence>
<feature type="compositionally biased region" description="Low complexity" evidence="17">
    <location>
        <begin position="125"/>
        <end position="146"/>
    </location>
</feature>
<feature type="region of interest" description="Disordered" evidence="17">
    <location>
        <begin position="741"/>
        <end position="779"/>
    </location>
</feature>
<keyword evidence="6" id="KW-0677">Repeat</keyword>
<keyword evidence="12" id="KW-0539">Nucleus</keyword>
<comment type="subunit">
    <text evidence="13">Component of SIN3 complexes. Interacts with SIN3A in a complex composed of HDAC1, SAP30 and SIN3A. Component of the SIN3B complex, which includes SIN3B, HDAC2 or HDAC1, PHF12 and MORF4L1; interacts directly with all subunits. Interacts with TLE5.</text>
</comment>
<feature type="region of interest" description="Disordered" evidence="17">
    <location>
        <begin position="201"/>
        <end position="223"/>
    </location>
</feature>
<accession>A0A9D3RN96</accession>
<dbReference type="Pfam" id="PF00106">
    <property type="entry name" value="adh_short"/>
    <property type="match status" value="1"/>
</dbReference>
<dbReference type="InterPro" id="IPR001965">
    <property type="entry name" value="Znf_PHD"/>
</dbReference>
<evidence type="ECO:0000256" key="1">
    <source>
        <dbReference type="ARBA" id="ARBA00004123"/>
    </source>
</evidence>
<evidence type="ECO:0000256" key="4">
    <source>
        <dbReference type="ARBA" id="ARBA00022553"/>
    </source>
</evidence>